<accession>A0A2T4BVR3</accession>
<dbReference type="AlphaFoldDB" id="A0A2T4BVR3"/>
<dbReference type="InterPro" id="IPR021833">
    <property type="entry name" value="DUF3425"/>
</dbReference>
<dbReference type="Proteomes" id="UP000240760">
    <property type="component" value="Unassembled WGS sequence"/>
</dbReference>
<evidence type="ECO:0000313" key="2">
    <source>
        <dbReference type="Proteomes" id="UP000240760"/>
    </source>
</evidence>
<sequence length="293" mass="33540">MFAHNQRTTMVDAVDEWRGTANPDLRRRVQNRLNQRAYRQRRRRMLGVPEKTSSRAVDERISPAQCLVQDEAPCPTEARTTTAPWYTDPASVAAQFRALKLGRHAKPSPSSDHLLCIMQFNIMRAFGTITSILGLSPTDLLEDDTLSPFSPSLARETSARHLHHIPIPESLSPTGLQKSTPHHPWIDILPFPQMRDNLLRLEAGSSTAVRKHQYDADSICHWMVGLDASQKESGLILWGEPWDVAAWEVTADFLREWGWTLDGCFELFRSTNHWRKKRGLRPLFTVEERRSEL</sequence>
<dbReference type="PANTHER" id="PTHR38116:SF1">
    <property type="entry name" value="BZIP DOMAIN-CONTAINING PROTEIN"/>
    <property type="match status" value="1"/>
</dbReference>
<evidence type="ECO:0000313" key="1">
    <source>
        <dbReference type="EMBL" id="PTB73390.1"/>
    </source>
</evidence>
<gene>
    <name evidence="1" type="ORF">M440DRAFT_1339497</name>
</gene>
<dbReference type="OrthoDB" id="2245989at2759"/>
<dbReference type="STRING" id="983965.A0A2T4BVR3"/>
<dbReference type="Pfam" id="PF11905">
    <property type="entry name" value="DUF3425"/>
    <property type="match status" value="1"/>
</dbReference>
<organism evidence="1 2">
    <name type="scientific">Trichoderma longibrachiatum ATCC 18648</name>
    <dbReference type="NCBI Taxonomy" id="983965"/>
    <lineage>
        <taxon>Eukaryota</taxon>
        <taxon>Fungi</taxon>
        <taxon>Dikarya</taxon>
        <taxon>Ascomycota</taxon>
        <taxon>Pezizomycotina</taxon>
        <taxon>Sordariomycetes</taxon>
        <taxon>Hypocreomycetidae</taxon>
        <taxon>Hypocreales</taxon>
        <taxon>Hypocreaceae</taxon>
        <taxon>Trichoderma</taxon>
    </lineage>
</organism>
<reference evidence="1 2" key="1">
    <citation type="submission" date="2016-07" db="EMBL/GenBank/DDBJ databases">
        <title>Multiple horizontal gene transfer events from other fungi enriched the ability of initially mycotrophic Trichoderma (Ascomycota) to feed on dead plant biomass.</title>
        <authorList>
            <consortium name="DOE Joint Genome Institute"/>
            <person name="Aerts A."/>
            <person name="Atanasova L."/>
            <person name="Chenthamara K."/>
            <person name="Zhang J."/>
            <person name="Grujic M."/>
            <person name="Henrissat B."/>
            <person name="Kuo A."/>
            <person name="Salamov A."/>
            <person name="Lipzen A."/>
            <person name="Labutti K."/>
            <person name="Barry K."/>
            <person name="Miao Y."/>
            <person name="Rahimi M.J."/>
            <person name="Shen Q."/>
            <person name="Grigoriev I.V."/>
            <person name="Kubicek C.P."/>
            <person name="Druzhinina I.S."/>
        </authorList>
    </citation>
    <scope>NUCLEOTIDE SEQUENCE [LARGE SCALE GENOMIC DNA]</scope>
    <source>
        <strain evidence="1 2">ATCC 18648</strain>
    </source>
</reference>
<dbReference type="PANTHER" id="PTHR38116">
    <property type="entry name" value="CHROMOSOME 7, WHOLE GENOME SHOTGUN SEQUENCE"/>
    <property type="match status" value="1"/>
</dbReference>
<keyword evidence="2" id="KW-1185">Reference proteome</keyword>
<dbReference type="EMBL" id="KZ679138">
    <property type="protein sequence ID" value="PTB73390.1"/>
    <property type="molecule type" value="Genomic_DNA"/>
</dbReference>
<proteinExistence type="predicted"/>
<name>A0A2T4BVR3_TRILO</name>
<evidence type="ECO:0008006" key="3">
    <source>
        <dbReference type="Google" id="ProtNLM"/>
    </source>
</evidence>
<protein>
    <recommendedName>
        <fullName evidence="3">BZIP domain-containing protein</fullName>
    </recommendedName>
</protein>